<dbReference type="Proteomes" id="UP000238308">
    <property type="component" value="Unassembled WGS sequence"/>
</dbReference>
<organism evidence="8 9">
    <name type="scientific">Jezberella montanilacus</name>
    <dbReference type="NCBI Taxonomy" id="323426"/>
    <lineage>
        <taxon>Bacteria</taxon>
        <taxon>Pseudomonadati</taxon>
        <taxon>Pseudomonadota</taxon>
        <taxon>Betaproteobacteria</taxon>
        <taxon>Burkholderiales</taxon>
        <taxon>Alcaligenaceae</taxon>
        <taxon>Jezberella</taxon>
    </lineage>
</organism>
<keyword evidence="7" id="KW-1005">Bacterial flagellum biogenesis</keyword>
<evidence type="ECO:0000256" key="1">
    <source>
        <dbReference type="ARBA" id="ARBA00004651"/>
    </source>
</evidence>
<keyword evidence="8" id="KW-0966">Cell projection</keyword>
<dbReference type="AlphaFoldDB" id="A0A2T0XLC5"/>
<dbReference type="GO" id="GO:0044780">
    <property type="term" value="P:bacterial-type flagellum assembly"/>
    <property type="evidence" value="ECO:0007669"/>
    <property type="project" value="InterPro"/>
</dbReference>
<dbReference type="InterPro" id="IPR025505">
    <property type="entry name" value="FHIPEP_CS"/>
</dbReference>
<evidence type="ECO:0000256" key="2">
    <source>
        <dbReference type="ARBA" id="ARBA00008835"/>
    </source>
</evidence>
<name>A0A2T0XLC5_9BURK</name>
<dbReference type="GO" id="GO:0005886">
    <property type="term" value="C:plasma membrane"/>
    <property type="evidence" value="ECO:0007669"/>
    <property type="project" value="UniProtKB-SubCell"/>
</dbReference>
<feature type="transmembrane region" description="Helical" evidence="7">
    <location>
        <begin position="204"/>
        <end position="226"/>
    </location>
</feature>
<feature type="transmembrane region" description="Helical" evidence="7">
    <location>
        <begin position="37"/>
        <end position="57"/>
    </location>
</feature>
<evidence type="ECO:0000313" key="8">
    <source>
        <dbReference type="EMBL" id="PRY99710.1"/>
    </source>
</evidence>
<dbReference type="PANTHER" id="PTHR30161">
    <property type="entry name" value="FLAGELLAR EXPORT PROTEIN, MEMBRANE FLHA SUBUNIT-RELATED"/>
    <property type="match status" value="1"/>
</dbReference>
<keyword evidence="8" id="KW-0969">Cilium</keyword>
<dbReference type="PRINTS" id="PR00949">
    <property type="entry name" value="TYPE3IMAPROT"/>
</dbReference>
<sequence>MNFTLPAWLAGINSKSVAAPLIIVLLLAMMVLPLPAFGLDILFTFNIALSILVLLIGLQTSKPLDFLAFPTVLLVTTMLRLSLNVASTRVVLTNGHSGAASAGKVIESFGHFLIGGNYAVGIVVFVILTIINFTVVTKGAGRIAEVGARFTLDAMPGKQMAIDADLNAGIINQDQARTRRAEVGQEAEFYGAMDGASKYVRGDAVAGILIIIINIVGGLIVGIVQHDMAFMDAVKTFTLLAIGDGLVAQIPSLVISIAAGVVVSRVANDQDLGSQLGTQLFANPKVLNVTACIVGGMGLIPGMPHVAFLGLAGLFGGMAYLLKRNTKKKSEEVAPASTEPPKDSLEASWDDIAAVDILSLEVGFRLVPLVDVRQNGELINKIKGLRKKFAQTVGFLTPSVHISDNLELKPAGYAIKIRGVTMGVGESHYGMMLAINPGMVTGDLQGTYTKDPAFGLPAIWIGHDQTDDAQKMGYTVVDPSTVVATHLNHIIGMNAAELLGRQEVQQLLDLLAKDSPKLVEDFIPKVVPLGMFVQVLQNLLTEGVPIRDLRTIVETICEIAPQVQDPDILTARVRLRLGRAIVQQLFPDGDELSVISLEPNLEKLLMQSVQMGNQSSGIEPGLAQSISRQALEATQRQEQMGHSPVLIVPAAIRHTLARYLRRTSPNLRVLAHEELPETRTIRVNNLIGRTA</sequence>
<evidence type="ECO:0000256" key="3">
    <source>
        <dbReference type="ARBA" id="ARBA00022475"/>
    </source>
</evidence>
<evidence type="ECO:0000256" key="5">
    <source>
        <dbReference type="ARBA" id="ARBA00022989"/>
    </source>
</evidence>
<dbReference type="GO" id="GO:0009306">
    <property type="term" value="P:protein secretion"/>
    <property type="evidence" value="ECO:0007669"/>
    <property type="project" value="InterPro"/>
</dbReference>
<dbReference type="RefSeq" id="WP_106226975.1">
    <property type="nucleotide sequence ID" value="NZ_PVTV01000011.1"/>
</dbReference>
<comment type="similarity">
    <text evidence="2 7">Belongs to the FHIPEP (flagella/HR/invasion proteins export pore) family.</text>
</comment>
<dbReference type="PIRSF" id="PIRSF005419">
    <property type="entry name" value="FlhA"/>
    <property type="match status" value="1"/>
</dbReference>
<dbReference type="PROSITE" id="PS00994">
    <property type="entry name" value="FHIPEP"/>
    <property type="match status" value="1"/>
</dbReference>
<keyword evidence="6 7" id="KW-0472">Membrane</keyword>
<dbReference type="InterPro" id="IPR042196">
    <property type="entry name" value="FHIPEP_4"/>
</dbReference>
<evidence type="ECO:0000313" key="9">
    <source>
        <dbReference type="Proteomes" id="UP000238308"/>
    </source>
</evidence>
<dbReference type="EMBL" id="PVTV01000011">
    <property type="protein sequence ID" value="PRY99710.1"/>
    <property type="molecule type" value="Genomic_DNA"/>
</dbReference>
<feature type="transmembrane region" description="Helical" evidence="7">
    <location>
        <begin position="12"/>
        <end position="31"/>
    </location>
</feature>
<feature type="transmembrane region" description="Helical" evidence="7">
    <location>
        <begin position="64"/>
        <end position="83"/>
    </location>
</feature>
<keyword evidence="7" id="KW-1006">Bacterial flagellum protein export</keyword>
<dbReference type="PANTHER" id="PTHR30161:SF1">
    <property type="entry name" value="FLAGELLAR BIOSYNTHESIS PROTEIN FLHA-RELATED"/>
    <property type="match status" value="1"/>
</dbReference>
<reference evidence="8 9" key="1">
    <citation type="submission" date="2018-03" db="EMBL/GenBank/DDBJ databases">
        <title>Genomic Encyclopedia of Type Strains, Phase III (KMG-III): the genomes of soil and plant-associated and newly described type strains.</title>
        <authorList>
            <person name="Whitman W."/>
        </authorList>
    </citation>
    <scope>NUCLEOTIDE SEQUENCE [LARGE SCALE GENOMIC DNA]</scope>
    <source>
        <strain evidence="8 9">MWH-P2sevCIIIb</strain>
    </source>
</reference>
<dbReference type="Gene3D" id="3.40.50.12790">
    <property type="entry name" value="FHIPEP family, domain 4"/>
    <property type="match status" value="1"/>
</dbReference>
<evidence type="ECO:0000256" key="4">
    <source>
        <dbReference type="ARBA" id="ARBA00022692"/>
    </source>
</evidence>
<comment type="function">
    <text evidence="7">Required for formation of the rod structure of the flagellar apparatus. Together with FliI and FliH, may constitute the export apparatus of flagellin.</text>
</comment>
<dbReference type="OrthoDB" id="9759185at2"/>
<comment type="caution">
    <text evidence="8">The sequence shown here is derived from an EMBL/GenBank/DDBJ whole genome shotgun (WGS) entry which is preliminary data.</text>
</comment>
<keyword evidence="3 7" id="KW-1003">Cell membrane</keyword>
<keyword evidence="8" id="KW-0282">Flagellum</keyword>
<keyword evidence="7" id="KW-0813">Transport</keyword>
<keyword evidence="7" id="KW-0653">Protein transport</keyword>
<dbReference type="InterPro" id="IPR001712">
    <property type="entry name" value="T3SS_FHIPEP"/>
</dbReference>
<feature type="transmembrane region" description="Helical" evidence="7">
    <location>
        <begin position="280"/>
        <end position="300"/>
    </location>
</feature>
<protein>
    <recommendedName>
        <fullName evidence="7">Flagellar biosynthesis protein FlhA</fullName>
    </recommendedName>
</protein>
<keyword evidence="9" id="KW-1185">Reference proteome</keyword>
<comment type="subcellular location">
    <subcellularLocation>
        <location evidence="1 7">Cell membrane</location>
        <topology evidence="1 7">Multi-pass membrane protein</topology>
    </subcellularLocation>
</comment>
<proteinExistence type="inferred from homology"/>
<evidence type="ECO:0000256" key="7">
    <source>
        <dbReference type="RuleBase" id="RU364093"/>
    </source>
</evidence>
<feature type="transmembrane region" description="Helical" evidence="7">
    <location>
        <begin position="118"/>
        <end position="136"/>
    </location>
</feature>
<dbReference type="InterPro" id="IPR042194">
    <property type="entry name" value="FHIPEP_1"/>
</dbReference>
<evidence type="ECO:0000256" key="6">
    <source>
        <dbReference type="ARBA" id="ARBA00023136"/>
    </source>
</evidence>
<keyword evidence="4 7" id="KW-0812">Transmembrane</keyword>
<dbReference type="Pfam" id="PF00771">
    <property type="entry name" value="FHIPEP"/>
    <property type="match status" value="1"/>
</dbReference>
<feature type="transmembrane region" description="Helical" evidence="7">
    <location>
        <begin position="246"/>
        <end position="268"/>
    </location>
</feature>
<dbReference type="InterPro" id="IPR042193">
    <property type="entry name" value="FHIPEP_3"/>
</dbReference>
<dbReference type="Gene3D" id="3.40.30.60">
    <property type="entry name" value="FHIPEP family, domain 1"/>
    <property type="match status" value="1"/>
</dbReference>
<accession>A0A2T0XLC5</accession>
<keyword evidence="5 7" id="KW-1133">Transmembrane helix</keyword>
<dbReference type="NCBIfam" id="TIGR01398">
    <property type="entry name" value="FlhA"/>
    <property type="match status" value="1"/>
</dbReference>
<dbReference type="InterPro" id="IPR006301">
    <property type="entry name" value="FlhA"/>
</dbReference>
<dbReference type="Gene3D" id="1.10.8.540">
    <property type="entry name" value="FHIPEP family, domain 3"/>
    <property type="match status" value="1"/>
</dbReference>
<gene>
    <name evidence="7" type="primary">flhA</name>
    <name evidence="8" type="ORF">BCM14_1163</name>
</gene>